<keyword evidence="4" id="KW-1185">Reference proteome</keyword>
<dbReference type="EMBL" id="JGZK01000001">
    <property type="protein sequence ID" value="KFI88326.1"/>
    <property type="molecule type" value="Genomic_DNA"/>
</dbReference>
<dbReference type="Proteomes" id="UP000028984">
    <property type="component" value="Unassembled WGS sequence"/>
</dbReference>
<protein>
    <submittedName>
        <fullName evidence="3">Putative virion core protein (Lumpy skin disease virus)</fullName>
    </submittedName>
</protein>
<dbReference type="eggNOG" id="COG4260">
    <property type="taxonomic scope" value="Bacteria"/>
</dbReference>
<evidence type="ECO:0000313" key="3">
    <source>
        <dbReference type="EMBL" id="KFI88326.1"/>
    </source>
</evidence>
<comment type="caution">
    <text evidence="3">The sequence shown here is derived from an EMBL/GenBank/DDBJ whole genome shotgun (WGS) entry which is preliminary data.</text>
</comment>
<organism evidence="3 4">
    <name type="scientific">Bifidobacterium reuteri DSM 23975</name>
    <dbReference type="NCBI Taxonomy" id="1437610"/>
    <lineage>
        <taxon>Bacteria</taxon>
        <taxon>Bacillati</taxon>
        <taxon>Actinomycetota</taxon>
        <taxon>Actinomycetes</taxon>
        <taxon>Bifidobacteriales</taxon>
        <taxon>Bifidobacteriaceae</taxon>
        <taxon>Bifidobacterium</taxon>
    </lineage>
</organism>
<dbReference type="PANTHER" id="PTHR37826">
    <property type="entry name" value="FLOTILLIN BAND_7_5 DOMAIN PROTEIN"/>
    <property type="match status" value="1"/>
</dbReference>
<gene>
    <name evidence="3" type="ORF">BREU_0436</name>
</gene>
<evidence type="ECO:0000259" key="2">
    <source>
        <dbReference type="Pfam" id="PF13421"/>
    </source>
</evidence>
<feature type="compositionally biased region" description="Low complexity" evidence="1">
    <location>
        <begin position="342"/>
        <end position="354"/>
    </location>
</feature>
<proteinExistence type="predicted"/>
<dbReference type="PANTHER" id="PTHR37826:SF2">
    <property type="entry name" value="ZINC-RIBBON DOMAIN-CONTAINING PROTEIN"/>
    <property type="match status" value="1"/>
</dbReference>
<accession>A0A087CYH6</accession>
<feature type="domain" description="SPFH" evidence="2">
    <location>
        <begin position="38"/>
        <end position="245"/>
    </location>
</feature>
<sequence>MALFGKNPNEINYVGGEKHFADVIKNRSANDTLIFRNPEEDFNHGSTLVVQPGEQAIFVNEGQYRAGVRSGTYTLTTSNYPFISRLRNALSGGISTFNCVVYFVRIATSREIMWGTDTPIKVMDKAYGDQFTGVGVETEVGARGSYRVKVSDAGLFLTTLIGGNYDLTDQESLRDFFRNQFLSHILAFLTRELTNWNQPLISAPANVIAYSQSIQKELEPVAGEYGLEMLNFNISGMKIFDNEERRQAQALATKNREQYFGQMAAGAGAAAAAVGQQQAYQTLGTNYQQAQVLEAMNQAAANPGGESGALMGAGMGLTMGAGLGQMIPGLMGQTLQAAAAAPGASGTAAQPSASKGDPMERLSKLKQMSDAGLISTEEYESKKAEILKEL</sequence>
<reference evidence="3 4" key="1">
    <citation type="submission" date="2014-03" db="EMBL/GenBank/DDBJ databases">
        <title>Genomics of Bifidobacteria.</title>
        <authorList>
            <person name="Ventura M."/>
            <person name="Milani C."/>
            <person name="Lugli G.A."/>
        </authorList>
    </citation>
    <scope>NUCLEOTIDE SEQUENCE [LARGE SCALE GENOMIC DNA]</scope>
    <source>
        <strain evidence="3 4">DSM 23975</strain>
    </source>
</reference>
<evidence type="ECO:0000256" key="1">
    <source>
        <dbReference type="SAM" id="MobiDB-lite"/>
    </source>
</evidence>
<dbReference type="CDD" id="cd03408">
    <property type="entry name" value="SPFH_like_u1"/>
    <property type="match status" value="1"/>
</dbReference>
<dbReference type="AlphaFoldDB" id="A0A087CYH6"/>
<name>A0A087CYH6_9BIFI</name>
<dbReference type="STRING" id="1437610.BREU_0436"/>
<dbReference type="RefSeq" id="WP_044095738.1">
    <property type="nucleotide sequence ID" value="NZ_JGZK01000001.1"/>
</dbReference>
<feature type="region of interest" description="Disordered" evidence="1">
    <location>
        <begin position="342"/>
        <end position="374"/>
    </location>
</feature>
<evidence type="ECO:0000313" key="4">
    <source>
        <dbReference type="Proteomes" id="UP000028984"/>
    </source>
</evidence>
<dbReference type="InterPro" id="IPR033880">
    <property type="entry name" value="SPFH_YdjI"/>
</dbReference>
<dbReference type="Pfam" id="PF13421">
    <property type="entry name" value="Band_7_1"/>
    <property type="match status" value="1"/>
</dbReference>